<protein>
    <submittedName>
        <fullName evidence="5">Putative Metallocarboxypeptidase D</fullName>
    </submittedName>
</protein>
<keyword evidence="2" id="KW-0472">Membrane</keyword>
<evidence type="ECO:0000313" key="5">
    <source>
        <dbReference type="EMBL" id="EID76681.1"/>
    </source>
</evidence>
<keyword evidence="6" id="KW-1185">Reference proteome</keyword>
<dbReference type="Proteomes" id="UP000005938">
    <property type="component" value="Unassembled WGS sequence"/>
</dbReference>
<dbReference type="SUPFAM" id="SSF56935">
    <property type="entry name" value="Porins"/>
    <property type="match status" value="1"/>
</dbReference>
<dbReference type="InterPro" id="IPR008969">
    <property type="entry name" value="CarboxyPept-like_regulatory"/>
</dbReference>
<keyword evidence="5" id="KW-0378">Hydrolase</keyword>
<keyword evidence="5" id="KW-0645">Protease</keyword>
<keyword evidence="4" id="KW-0732">Signal</keyword>
<evidence type="ECO:0000313" key="6">
    <source>
        <dbReference type="Proteomes" id="UP000005938"/>
    </source>
</evidence>
<organism evidence="5 6">
    <name type="scientific">Imtechella halotolerans K1</name>
    <dbReference type="NCBI Taxonomy" id="946077"/>
    <lineage>
        <taxon>Bacteria</taxon>
        <taxon>Pseudomonadati</taxon>
        <taxon>Bacteroidota</taxon>
        <taxon>Flavobacteriia</taxon>
        <taxon>Flavobacteriales</taxon>
        <taxon>Flavobacteriaceae</taxon>
        <taxon>Imtechella</taxon>
    </lineage>
</organism>
<comment type="caution">
    <text evidence="5">The sequence shown here is derived from an EMBL/GenBank/DDBJ whole genome shotgun (WGS) entry which is preliminary data.</text>
</comment>
<evidence type="ECO:0000256" key="4">
    <source>
        <dbReference type="SAM" id="SignalP"/>
    </source>
</evidence>
<keyword evidence="5" id="KW-0121">Carboxypeptidase</keyword>
<dbReference type="OrthoDB" id="1453181at2"/>
<dbReference type="PATRIC" id="fig|946077.3.peg.333"/>
<proteinExistence type="predicted"/>
<dbReference type="RefSeq" id="WP_008236706.1">
    <property type="nucleotide sequence ID" value="NZ_AJJU01000002.1"/>
</dbReference>
<evidence type="ECO:0000256" key="2">
    <source>
        <dbReference type="ARBA" id="ARBA00023136"/>
    </source>
</evidence>
<comment type="subcellular location">
    <subcellularLocation>
        <location evidence="1">Cell outer membrane</location>
    </subcellularLocation>
</comment>
<evidence type="ECO:0000256" key="3">
    <source>
        <dbReference type="ARBA" id="ARBA00023237"/>
    </source>
</evidence>
<dbReference type="GO" id="GO:0004180">
    <property type="term" value="F:carboxypeptidase activity"/>
    <property type="evidence" value="ECO:0007669"/>
    <property type="project" value="UniProtKB-KW"/>
</dbReference>
<reference evidence="5 6" key="1">
    <citation type="journal article" date="2012" name="J. Bacteriol.">
        <title>Genome Sequence of the Halotolerant Bacterium Imtechella halotolerans K1T.</title>
        <authorList>
            <person name="Kumar S."/>
            <person name="Vikram S."/>
            <person name="Subramanian S."/>
            <person name="Raghava G.P."/>
            <person name="Pinnaka A.K."/>
        </authorList>
    </citation>
    <scope>NUCLEOTIDE SEQUENCE [LARGE SCALE GENOMIC DNA]</scope>
    <source>
        <strain evidence="5 6">K1</strain>
    </source>
</reference>
<feature type="signal peptide" evidence="4">
    <location>
        <begin position="1"/>
        <end position="19"/>
    </location>
</feature>
<name>I0WJW5_9FLAO</name>
<accession>I0WJW5</accession>
<dbReference type="Pfam" id="PF13715">
    <property type="entry name" value="CarbopepD_reg_2"/>
    <property type="match status" value="1"/>
</dbReference>
<dbReference type="STRING" id="946077.W5A_01620"/>
<evidence type="ECO:0000256" key="1">
    <source>
        <dbReference type="ARBA" id="ARBA00004442"/>
    </source>
</evidence>
<gene>
    <name evidence="5" type="ORF">W5A_01620</name>
</gene>
<dbReference type="InterPro" id="IPR036942">
    <property type="entry name" value="Beta-barrel_TonB_sf"/>
</dbReference>
<dbReference type="eggNOG" id="COG1629">
    <property type="taxonomic scope" value="Bacteria"/>
</dbReference>
<feature type="chain" id="PRO_5003636222" evidence="4">
    <location>
        <begin position="20"/>
        <end position="916"/>
    </location>
</feature>
<dbReference type="AlphaFoldDB" id="I0WJW5"/>
<dbReference type="EMBL" id="AJJU01000002">
    <property type="protein sequence ID" value="EID76681.1"/>
    <property type="molecule type" value="Genomic_DNA"/>
</dbReference>
<dbReference type="Gene3D" id="2.60.40.1120">
    <property type="entry name" value="Carboxypeptidase-like, regulatory domain"/>
    <property type="match status" value="1"/>
</dbReference>
<dbReference type="SUPFAM" id="SSF49464">
    <property type="entry name" value="Carboxypeptidase regulatory domain-like"/>
    <property type="match status" value="1"/>
</dbReference>
<keyword evidence="3" id="KW-0998">Cell outer membrane</keyword>
<sequence>MRKQLLLFLLSVFSLGGFAQSVSVKGIVVDALTKEPLQGVEVGIEGKLLKVITTPNGEFSFNEVVSGSYVIQVYSTGYVTKTLKVVVSDTLVNLGTILLEKDITQDFSDNLITLTENDLDDDESGADVTSGLLQATRDIFLNRAAFDFGQAFFRVRGYDSQEAKVLINGIPMNKMFNGRPQWSNWGGLNDVTRNQHLSTGLDASDYTFGGVFGSTNITTRPSENRPGFRLSSSTSNRTYSGRLMATYNSGMQQNGIAYAVSASRRWAEEGYIDGTLYNAYSLFGAFEYKINDNHSISATGIFTPNRRGRSSSITEEVFKLKGRKYNPFWGMQEGDLRNSRMREIAEPIVMLTHYFQKDNKSLQTTVAYQFGKIGNTRLLNSNARNLDPTYYRNMPSYYLNLEVGPDYENSELARLNFLADPQLNWETIYKANMRHGTDGRSAYIISEDRTDDKTLSINMNYREQINQNVRWNSGLTFSNLKSQNFAEVTDLLGGMFFLDYDYFTNTSNDLGSTLIKSVGDKHSYNYKIDANTFNLFNQIQLTYNKVDFFVAGDYTYTGMQRNGLFENELFPTSYGKGEKVSFQNLSAKAGLTYKISGRHMLNFNGGYLTKAPTIRNTFANSRSNNDIIPNLKSEKITSGDASYIIRMPYFKMRLSGYYTQFKDAVETAFFYADGLALDAVDSGLDGSLNQDFLAQAVVGVDKLHFGGEFGAEVQVTPTLKATAAAAVGQFTYTNNPDVYISSDEINMLNMGSATLKDYHVASGPQRAYSVGVEYRDPKYWWIGVTGNYLSNNYVGLSALTRTQNFFINPDDPNNYPFPEATEEHARELLKQKRLEDFFLVNLIGGKSWRVKGTYVSLFASINNALDDTFRTGGFEQSRAVNYREMARDNAQGNPTFGPRYFYGFGRTYFVNLAVSF</sequence>
<dbReference type="Gene3D" id="2.40.170.20">
    <property type="entry name" value="TonB-dependent receptor, beta-barrel domain"/>
    <property type="match status" value="1"/>
</dbReference>
<dbReference type="GO" id="GO:0009279">
    <property type="term" value="C:cell outer membrane"/>
    <property type="evidence" value="ECO:0007669"/>
    <property type="project" value="UniProtKB-SubCell"/>
</dbReference>